<sequence length="297" mass="33633">MDADLNFKDFSKSTDPSNSSQSMSGMLLDGSSSQKDGSSESGSSKSHFISISYYQRFFDVDEETVFARILNSCIPRRTGNFIADFVQPLPDLWGPFWISVTLVFSIAIVGNFANFLQVYGNGEEEFQSDFSFVTGATSLIFGYVLLLPFAIYTYLWYHRAAGLQYSFFDILCAYGYSLSLFVPVSILCPLIPFNWVRWTLLISAAVFSGSVLIISIWAMVKDDPNRFNAFGLCFLVFVAHALLAICLKEFFFDTANFLLLMLNLLSNILLKFFILPLHRHIKTVQIKEFNSNINNFK</sequence>
<evidence type="ECO:0000259" key="8">
    <source>
        <dbReference type="Pfam" id="PF04893"/>
    </source>
</evidence>
<keyword evidence="4 6" id="KW-1133">Transmembrane helix</keyword>
<dbReference type="InterPro" id="IPR006977">
    <property type="entry name" value="Yip1_dom"/>
</dbReference>
<dbReference type="GO" id="GO:0016192">
    <property type="term" value="P:vesicle-mediated transport"/>
    <property type="evidence" value="ECO:0007669"/>
    <property type="project" value="InterPro"/>
</dbReference>
<dbReference type="GO" id="GO:0031267">
    <property type="term" value="F:small GTPase binding"/>
    <property type="evidence" value="ECO:0007669"/>
    <property type="project" value="InterPro"/>
</dbReference>
<keyword evidence="9" id="KW-1185">Reference proteome</keyword>
<feature type="compositionally biased region" description="Basic and acidic residues" evidence="7">
    <location>
        <begin position="1"/>
        <end position="12"/>
    </location>
</feature>
<evidence type="ECO:0000256" key="5">
    <source>
        <dbReference type="ARBA" id="ARBA00023136"/>
    </source>
</evidence>
<dbReference type="AlphaFoldDB" id="A0A914LAD4"/>
<dbReference type="PANTHER" id="PTHR12822">
    <property type="entry name" value="PROTEIN YIPF"/>
    <property type="match status" value="1"/>
</dbReference>
<dbReference type="GO" id="GO:0000139">
    <property type="term" value="C:Golgi membrane"/>
    <property type="evidence" value="ECO:0007669"/>
    <property type="project" value="UniProtKB-SubCell"/>
</dbReference>
<comment type="similarity">
    <text evidence="2 6">Belongs to the YIP1 family.</text>
</comment>
<feature type="transmembrane region" description="Helical" evidence="6">
    <location>
        <begin position="132"/>
        <end position="155"/>
    </location>
</feature>
<dbReference type="PANTHER" id="PTHR12822:SF2">
    <property type="entry name" value="PROTEIN YIPF"/>
    <property type="match status" value="1"/>
</dbReference>
<organism evidence="9 10">
    <name type="scientific">Meloidogyne incognita</name>
    <name type="common">Southern root-knot nematode worm</name>
    <name type="synonym">Oxyuris incognita</name>
    <dbReference type="NCBI Taxonomy" id="6306"/>
    <lineage>
        <taxon>Eukaryota</taxon>
        <taxon>Metazoa</taxon>
        <taxon>Ecdysozoa</taxon>
        <taxon>Nematoda</taxon>
        <taxon>Chromadorea</taxon>
        <taxon>Rhabditida</taxon>
        <taxon>Tylenchina</taxon>
        <taxon>Tylenchomorpha</taxon>
        <taxon>Tylenchoidea</taxon>
        <taxon>Meloidogynidae</taxon>
        <taxon>Meloidogyninae</taxon>
        <taxon>Meloidogyne</taxon>
        <taxon>Meloidogyne incognita group</taxon>
    </lineage>
</organism>
<evidence type="ECO:0000256" key="1">
    <source>
        <dbReference type="ARBA" id="ARBA00004141"/>
    </source>
</evidence>
<accession>A0A914LAD4</accession>
<evidence type="ECO:0000313" key="10">
    <source>
        <dbReference type="WBParaSite" id="Minc3s00355g10857"/>
    </source>
</evidence>
<reference evidence="10" key="1">
    <citation type="submission" date="2022-11" db="UniProtKB">
        <authorList>
            <consortium name="WormBaseParasite"/>
        </authorList>
    </citation>
    <scope>IDENTIFICATION</scope>
</reference>
<dbReference type="Pfam" id="PF04893">
    <property type="entry name" value="Yip1"/>
    <property type="match status" value="1"/>
</dbReference>
<feature type="compositionally biased region" description="Low complexity" evidence="7">
    <location>
        <begin position="19"/>
        <end position="45"/>
    </location>
</feature>
<feature type="transmembrane region" description="Helical" evidence="6">
    <location>
        <begin position="257"/>
        <end position="277"/>
    </location>
</feature>
<keyword evidence="3 6" id="KW-0812">Transmembrane</keyword>
<evidence type="ECO:0000313" key="9">
    <source>
        <dbReference type="Proteomes" id="UP000887563"/>
    </source>
</evidence>
<evidence type="ECO:0000256" key="3">
    <source>
        <dbReference type="ARBA" id="ARBA00022692"/>
    </source>
</evidence>
<dbReference type="WBParaSite" id="Minc3s00355g10857">
    <property type="protein sequence ID" value="Minc3s00355g10857"/>
    <property type="gene ID" value="Minc3s00355g10857"/>
</dbReference>
<feature type="transmembrane region" description="Helical" evidence="6">
    <location>
        <begin position="167"/>
        <end position="192"/>
    </location>
</feature>
<evidence type="ECO:0000256" key="2">
    <source>
        <dbReference type="ARBA" id="ARBA00010596"/>
    </source>
</evidence>
<proteinExistence type="inferred from homology"/>
<comment type="caution">
    <text evidence="6">Lacks conserved residue(s) required for the propagation of feature annotation.</text>
</comment>
<evidence type="ECO:0000256" key="4">
    <source>
        <dbReference type="ARBA" id="ARBA00022989"/>
    </source>
</evidence>
<feature type="transmembrane region" description="Helical" evidence="6">
    <location>
        <begin position="96"/>
        <end position="120"/>
    </location>
</feature>
<feature type="domain" description="Yip1" evidence="8">
    <location>
        <begin position="81"/>
        <end position="244"/>
    </location>
</feature>
<name>A0A914LAD4_MELIC</name>
<evidence type="ECO:0000256" key="7">
    <source>
        <dbReference type="SAM" id="MobiDB-lite"/>
    </source>
</evidence>
<dbReference type="InterPro" id="IPR039765">
    <property type="entry name" value="Yip5/YIPF1/YIPF2"/>
</dbReference>
<feature type="transmembrane region" description="Helical" evidence="6">
    <location>
        <begin position="198"/>
        <end position="220"/>
    </location>
</feature>
<feature type="region of interest" description="Disordered" evidence="7">
    <location>
        <begin position="1"/>
        <end position="45"/>
    </location>
</feature>
<evidence type="ECO:0000256" key="6">
    <source>
        <dbReference type="RuleBase" id="RU361264"/>
    </source>
</evidence>
<feature type="transmembrane region" description="Helical" evidence="6">
    <location>
        <begin position="227"/>
        <end position="251"/>
    </location>
</feature>
<protein>
    <recommendedName>
        <fullName evidence="6">Protein YIPF</fullName>
    </recommendedName>
</protein>
<dbReference type="Proteomes" id="UP000887563">
    <property type="component" value="Unplaced"/>
</dbReference>
<comment type="subcellular location">
    <subcellularLocation>
        <location evidence="6">Golgi apparatus membrane</location>
        <topology evidence="6">Multi-pass membrane protein</topology>
    </subcellularLocation>
    <subcellularLocation>
        <location evidence="1">Membrane</location>
        <topology evidence="1">Multi-pass membrane protein</topology>
    </subcellularLocation>
</comment>
<keyword evidence="5 6" id="KW-0472">Membrane</keyword>